<protein>
    <submittedName>
        <fullName evidence="3">Uncharacterized protein</fullName>
    </submittedName>
</protein>
<keyword evidence="2" id="KW-0812">Transmembrane</keyword>
<dbReference type="RefSeq" id="XP_066831801.1">
    <property type="nucleotide sequence ID" value="XM_066975131.1"/>
</dbReference>
<evidence type="ECO:0000256" key="1">
    <source>
        <dbReference type="SAM" id="Coils"/>
    </source>
</evidence>
<evidence type="ECO:0000313" key="3">
    <source>
        <dbReference type="EMBL" id="CAK9440994.1"/>
    </source>
</evidence>
<accession>A0ABP0ZRV7</accession>
<dbReference type="GeneID" id="92210059"/>
<evidence type="ECO:0000256" key="2">
    <source>
        <dbReference type="SAM" id="Phobius"/>
    </source>
</evidence>
<dbReference type="EMBL" id="OZ022410">
    <property type="protein sequence ID" value="CAK9440994.1"/>
    <property type="molecule type" value="Genomic_DNA"/>
</dbReference>
<evidence type="ECO:0000313" key="4">
    <source>
        <dbReference type="Proteomes" id="UP001497383"/>
    </source>
</evidence>
<feature type="transmembrane region" description="Helical" evidence="2">
    <location>
        <begin position="299"/>
        <end position="322"/>
    </location>
</feature>
<name>A0ABP0ZRV7_9ASCO</name>
<feature type="coiled-coil region" evidence="1">
    <location>
        <begin position="382"/>
        <end position="409"/>
    </location>
</feature>
<keyword evidence="2" id="KW-0472">Membrane</keyword>
<reference evidence="3 4" key="1">
    <citation type="submission" date="2024-03" db="EMBL/GenBank/DDBJ databases">
        <authorList>
            <person name="Brejova B."/>
        </authorList>
    </citation>
    <scope>NUCLEOTIDE SEQUENCE [LARGE SCALE GENOMIC DNA]</scope>
    <source>
        <strain evidence="3 4">CBS 14171</strain>
    </source>
</reference>
<proteinExistence type="predicted"/>
<keyword evidence="2" id="KW-1133">Transmembrane helix</keyword>
<organism evidence="3 4">
    <name type="scientific">Lodderomyces beijingensis</name>
    <dbReference type="NCBI Taxonomy" id="1775926"/>
    <lineage>
        <taxon>Eukaryota</taxon>
        <taxon>Fungi</taxon>
        <taxon>Dikarya</taxon>
        <taxon>Ascomycota</taxon>
        <taxon>Saccharomycotina</taxon>
        <taxon>Pichiomycetes</taxon>
        <taxon>Debaryomycetaceae</taxon>
        <taxon>Candida/Lodderomyces clade</taxon>
        <taxon>Lodderomyces</taxon>
    </lineage>
</organism>
<gene>
    <name evidence="3" type="ORF">LODBEIA_P48630</name>
</gene>
<sequence length="500" mass="59132">MPGSIYTYIDESLTHLDEKLEEESAKISKQVPPFYRRILFHPALRNWVKWSLLFSIFRVQNPIQWANFLSLNKPIRELLHHYHRILMKLLWFSPNDKSRFQAFIQHFSNFITCTFLYFATVRNNQVPKDYFIVELFSGYYGDLNPPSKSQILVEPRLSKFLKLSTYKQTKWYNLVKTGYDHKEYVIFPILFAQILSNYLTPTKYKLNQRYLSPFIKRNILNPIWINFSMGINYNRMNWVNLATTYLLQNLVLSLVVAGYNFKELILDKFYEIKFGKRSKQDEVGIIENFVAYCFHRSNAILNFIYCPNLISIFLLAVTAPVLRLINPIRGRKPANALQSYYIRNSKSFFKTYTKLVGFTAALATLGLNSLNLVPDLWFDKTLAQKIRLEEEEKQAYDDEENEENKEEKAPIRLISKGFLNALDLYLFRVILLSKWRIVKSNHPFFKQVKLSWYNKIETALMCIGFFKYMNLNNFIHGKRSVEKDRISGNSTMRAANFVMQ</sequence>
<dbReference type="Proteomes" id="UP001497383">
    <property type="component" value="Chromosome 6"/>
</dbReference>
<keyword evidence="4" id="KW-1185">Reference proteome</keyword>
<keyword evidence="1" id="KW-0175">Coiled coil</keyword>
<feature type="transmembrane region" description="Helical" evidence="2">
    <location>
        <begin position="238"/>
        <end position="261"/>
    </location>
</feature>